<evidence type="ECO:0000313" key="5">
    <source>
        <dbReference type="Proteomes" id="UP000664859"/>
    </source>
</evidence>
<dbReference type="Proteomes" id="UP000664859">
    <property type="component" value="Unassembled WGS sequence"/>
</dbReference>
<feature type="domain" description="PROP1-like PPR" evidence="3">
    <location>
        <begin position="8"/>
        <end position="195"/>
    </location>
</feature>
<protein>
    <recommendedName>
        <fullName evidence="3">PROP1-like PPR domain-containing protein</fullName>
    </recommendedName>
</protein>
<accession>A0A836CDU9</accession>
<evidence type="ECO:0000313" key="4">
    <source>
        <dbReference type="EMBL" id="KAG5182815.1"/>
    </source>
</evidence>
<dbReference type="PROSITE" id="PS51375">
    <property type="entry name" value="PPR"/>
    <property type="match status" value="3"/>
</dbReference>
<name>A0A836CDU9_9STRA</name>
<dbReference type="EMBL" id="JAFCMP010000223">
    <property type="protein sequence ID" value="KAG5182815.1"/>
    <property type="molecule type" value="Genomic_DNA"/>
</dbReference>
<dbReference type="Gene3D" id="1.25.40.10">
    <property type="entry name" value="Tetratricopeptide repeat domain"/>
    <property type="match status" value="2"/>
</dbReference>
<sequence length="229" mass="25447">MEILQHMKQSEERPDVRHFTAVVDACGKAGDWIDACEVFQQMQLEGIKPSAPTWGALLNTIGTAGHVEKMLAKYKEMCTIGPRPTVITMTTLLDHAGAGEVDIFNDLWREMHYRQLVPDVKSYNTRINCYATVKDPGKAEEVLAEMIQSAAITLDAISFNSLMKAYYCSGRLNEAELVIDRMRAAGVQPTADIWKGIIHAADALDDVKKADQLYADALSLGTIDLFKPW</sequence>
<dbReference type="NCBIfam" id="TIGR00756">
    <property type="entry name" value="PPR"/>
    <property type="match status" value="3"/>
</dbReference>
<comment type="caution">
    <text evidence="4">The sequence shown here is derived from an EMBL/GenBank/DDBJ whole genome shotgun (WGS) entry which is preliminary data.</text>
</comment>
<evidence type="ECO:0000259" key="3">
    <source>
        <dbReference type="Pfam" id="PF17177"/>
    </source>
</evidence>
<dbReference type="AlphaFoldDB" id="A0A836CDU9"/>
<organism evidence="4 5">
    <name type="scientific">Tribonema minus</name>
    <dbReference type="NCBI Taxonomy" id="303371"/>
    <lineage>
        <taxon>Eukaryota</taxon>
        <taxon>Sar</taxon>
        <taxon>Stramenopiles</taxon>
        <taxon>Ochrophyta</taxon>
        <taxon>PX clade</taxon>
        <taxon>Xanthophyceae</taxon>
        <taxon>Tribonematales</taxon>
        <taxon>Tribonemataceae</taxon>
        <taxon>Tribonema</taxon>
    </lineage>
</organism>
<dbReference type="OrthoDB" id="185373at2759"/>
<dbReference type="InterPro" id="IPR033443">
    <property type="entry name" value="PROP1-like_PPR_dom"/>
</dbReference>
<feature type="non-terminal residue" evidence="4">
    <location>
        <position position="1"/>
    </location>
</feature>
<dbReference type="PANTHER" id="PTHR47447">
    <property type="entry name" value="OS03G0856100 PROTEIN"/>
    <property type="match status" value="1"/>
</dbReference>
<feature type="repeat" description="PPR" evidence="2">
    <location>
        <begin position="119"/>
        <end position="149"/>
    </location>
</feature>
<reference evidence="4" key="1">
    <citation type="submission" date="2021-02" db="EMBL/GenBank/DDBJ databases">
        <title>First Annotated Genome of the Yellow-green Alga Tribonema minus.</title>
        <authorList>
            <person name="Mahan K.M."/>
        </authorList>
    </citation>
    <scope>NUCLEOTIDE SEQUENCE</scope>
    <source>
        <strain evidence="4">UTEX B ZZ1240</strain>
    </source>
</reference>
<evidence type="ECO:0000256" key="2">
    <source>
        <dbReference type="PROSITE-ProRule" id="PRU00708"/>
    </source>
</evidence>
<gene>
    <name evidence="4" type="ORF">JKP88DRAFT_317202</name>
</gene>
<proteinExistence type="predicted"/>
<keyword evidence="1" id="KW-0677">Repeat</keyword>
<dbReference type="InterPro" id="IPR011990">
    <property type="entry name" value="TPR-like_helical_dom_sf"/>
</dbReference>
<dbReference type="PANTHER" id="PTHR47447:SF17">
    <property type="entry name" value="OS12G0638900 PROTEIN"/>
    <property type="match status" value="1"/>
</dbReference>
<keyword evidence="5" id="KW-1185">Reference proteome</keyword>
<dbReference type="InterPro" id="IPR002885">
    <property type="entry name" value="PPR_rpt"/>
</dbReference>
<feature type="repeat" description="PPR" evidence="2">
    <location>
        <begin position="155"/>
        <end position="189"/>
    </location>
</feature>
<evidence type="ECO:0000256" key="1">
    <source>
        <dbReference type="ARBA" id="ARBA00022737"/>
    </source>
</evidence>
<feature type="repeat" description="PPR" evidence="2">
    <location>
        <begin position="15"/>
        <end position="49"/>
    </location>
</feature>
<dbReference type="Pfam" id="PF17177">
    <property type="entry name" value="PPR_long"/>
    <property type="match status" value="1"/>
</dbReference>